<dbReference type="PROSITE" id="PS00141">
    <property type="entry name" value="ASP_PROTEASE"/>
    <property type="match status" value="1"/>
</dbReference>
<evidence type="ECO:0000256" key="1">
    <source>
        <dbReference type="ARBA" id="ARBA00022801"/>
    </source>
</evidence>
<dbReference type="SUPFAM" id="SSF50630">
    <property type="entry name" value="Acid proteases"/>
    <property type="match status" value="1"/>
</dbReference>
<evidence type="ECO:0000313" key="3">
    <source>
        <dbReference type="EMBL" id="GAI08177.1"/>
    </source>
</evidence>
<gene>
    <name evidence="3" type="ORF">S06H3_23526</name>
</gene>
<reference evidence="3" key="1">
    <citation type="journal article" date="2014" name="Front. Microbiol.">
        <title>High frequency of phylogenetically diverse reductive dehalogenase-homologous genes in deep subseafloor sedimentary metagenomes.</title>
        <authorList>
            <person name="Kawai M."/>
            <person name="Futagami T."/>
            <person name="Toyoda A."/>
            <person name="Takaki Y."/>
            <person name="Nishi S."/>
            <person name="Hori S."/>
            <person name="Arai W."/>
            <person name="Tsubouchi T."/>
            <person name="Morono Y."/>
            <person name="Uchiyama I."/>
            <person name="Ito T."/>
            <person name="Fujiyama A."/>
            <person name="Inagaki F."/>
            <person name="Takami H."/>
        </authorList>
    </citation>
    <scope>NUCLEOTIDE SEQUENCE</scope>
    <source>
        <strain evidence="3">Expedition CK06-06</strain>
    </source>
</reference>
<feature type="domain" description="Peptidase A2" evidence="2">
    <location>
        <begin position="31"/>
        <end position="106"/>
    </location>
</feature>
<evidence type="ECO:0000259" key="2">
    <source>
        <dbReference type="PROSITE" id="PS50175"/>
    </source>
</evidence>
<protein>
    <recommendedName>
        <fullName evidence="2">Peptidase A2 domain-containing protein</fullName>
    </recommendedName>
</protein>
<dbReference type="GO" id="GO:0006508">
    <property type="term" value="P:proteolysis"/>
    <property type="evidence" value="ECO:0007669"/>
    <property type="project" value="InterPro"/>
</dbReference>
<dbReference type="Pfam" id="PF00077">
    <property type="entry name" value="RVP"/>
    <property type="match status" value="1"/>
</dbReference>
<sequence>MEYKYSRNFNPPAPVVELSISAPLSNASTLSIALIDSGADITVIPDGTISQLKLWRVDSMPTSGFGKGVIEATVYAAILSVEGILKPKIYRVLSWNEDYALLGRDLLKQLIAVLNGPSEELSLREA</sequence>
<dbReference type="InterPro" id="IPR018061">
    <property type="entry name" value="Retropepsins"/>
</dbReference>
<organism evidence="3">
    <name type="scientific">marine sediment metagenome</name>
    <dbReference type="NCBI Taxonomy" id="412755"/>
    <lineage>
        <taxon>unclassified sequences</taxon>
        <taxon>metagenomes</taxon>
        <taxon>ecological metagenomes</taxon>
    </lineage>
</organism>
<proteinExistence type="predicted"/>
<keyword evidence="1" id="KW-0378">Hydrolase</keyword>
<dbReference type="AlphaFoldDB" id="X1KM68"/>
<dbReference type="PROSITE" id="PS50175">
    <property type="entry name" value="ASP_PROT_RETROV"/>
    <property type="match status" value="1"/>
</dbReference>
<accession>X1KM68</accession>
<dbReference type="GO" id="GO:0004190">
    <property type="term" value="F:aspartic-type endopeptidase activity"/>
    <property type="evidence" value="ECO:0007669"/>
    <property type="project" value="InterPro"/>
</dbReference>
<name>X1KM68_9ZZZZ</name>
<dbReference type="InterPro" id="IPR021109">
    <property type="entry name" value="Peptidase_aspartic_dom_sf"/>
</dbReference>
<comment type="caution">
    <text evidence="3">The sequence shown here is derived from an EMBL/GenBank/DDBJ whole genome shotgun (WGS) entry which is preliminary data.</text>
</comment>
<dbReference type="EMBL" id="BARV01012805">
    <property type="protein sequence ID" value="GAI08177.1"/>
    <property type="molecule type" value="Genomic_DNA"/>
</dbReference>
<dbReference type="InterPro" id="IPR001969">
    <property type="entry name" value="Aspartic_peptidase_AS"/>
</dbReference>
<dbReference type="Gene3D" id="2.40.70.10">
    <property type="entry name" value="Acid Proteases"/>
    <property type="match status" value="1"/>
</dbReference>
<dbReference type="InterPro" id="IPR001995">
    <property type="entry name" value="Peptidase_A2_cat"/>
</dbReference>